<dbReference type="PANTHER" id="PTHR33993:SF14">
    <property type="entry name" value="GB|AAF24581.1"/>
    <property type="match status" value="1"/>
</dbReference>
<dbReference type="PANTHER" id="PTHR33993">
    <property type="entry name" value="GLYOXALASE-RELATED"/>
    <property type="match status" value="1"/>
</dbReference>
<evidence type="ECO:0000259" key="1">
    <source>
        <dbReference type="PROSITE" id="PS51819"/>
    </source>
</evidence>
<dbReference type="InterPro" id="IPR052164">
    <property type="entry name" value="Anthracycline_SecMetBiosynth"/>
</dbReference>
<dbReference type="RefSeq" id="WP_182967300.1">
    <property type="nucleotide sequence ID" value="NZ_BAABGC010000016.1"/>
</dbReference>
<dbReference type="InterPro" id="IPR004360">
    <property type="entry name" value="Glyas_Fos-R_dOase_dom"/>
</dbReference>
<protein>
    <submittedName>
        <fullName evidence="2">VOC family protein</fullName>
    </submittedName>
</protein>
<dbReference type="SUPFAM" id="SSF54593">
    <property type="entry name" value="Glyoxalase/Bleomycin resistance protein/Dihydroxybiphenyl dioxygenase"/>
    <property type="match status" value="2"/>
</dbReference>
<dbReference type="Pfam" id="PF00903">
    <property type="entry name" value="Glyoxalase"/>
    <property type="match status" value="2"/>
</dbReference>
<proteinExistence type="predicted"/>
<keyword evidence="3" id="KW-1185">Reference proteome</keyword>
<sequence>MSTHSGTFVWYELIAGDPAAAESFYCTVIGWHARDAGVPGMAYRILSASERPVAGLLGLPGLDAAARPGWIGYIGVDNVDAASARIATASGAILHAPDDIPGVGRFAVVTDPQGAPFALFQGNGEAPMPPAPEGTPGHVAWHELYASEGEAAFAFYADQFGWTKADALDMGPRGIYQMFATGGPPVGGMMTEPDAAAPFWLFYIAVEALDAALERVAQAGGHAIQGPMEVPGGQWIAQCRDPEGTLFALVAPHR</sequence>
<dbReference type="InterPro" id="IPR037523">
    <property type="entry name" value="VOC_core"/>
</dbReference>
<name>A0A7W4JF30_9PROT</name>
<reference evidence="2 3" key="1">
    <citation type="submission" date="2020-04" db="EMBL/GenBank/DDBJ databases">
        <title>Description of novel Gluconacetobacter.</title>
        <authorList>
            <person name="Sombolestani A."/>
        </authorList>
    </citation>
    <scope>NUCLEOTIDE SEQUENCE [LARGE SCALE GENOMIC DNA]</scope>
    <source>
        <strain evidence="2 3">LMG 27725</strain>
    </source>
</reference>
<dbReference type="CDD" id="cd07247">
    <property type="entry name" value="SgaA_N_like"/>
    <property type="match status" value="2"/>
</dbReference>
<accession>A0A7W4JF30</accession>
<organism evidence="2 3">
    <name type="scientific">Gluconacetobacter tumulicola</name>
    <dbReference type="NCBI Taxonomy" id="1017177"/>
    <lineage>
        <taxon>Bacteria</taxon>
        <taxon>Pseudomonadati</taxon>
        <taxon>Pseudomonadota</taxon>
        <taxon>Alphaproteobacteria</taxon>
        <taxon>Acetobacterales</taxon>
        <taxon>Acetobacteraceae</taxon>
        <taxon>Gluconacetobacter</taxon>
    </lineage>
</organism>
<dbReference type="EMBL" id="JABEQL010000016">
    <property type="protein sequence ID" value="MBB2180003.1"/>
    <property type="molecule type" value="Genomic_DNA"/>
</dbReference>
<comment type="caution">
    <text evidence="2">The sequence shown here is derived from an EMBL/GenBank/DDBJ whole genome shotgun (WGS) entry which is preliminary data.</text>
</comment>
<dbReference type="AlphaFoldDB" id="A0A7W4JF30"/>
<evidence type="ECO:0000313" key="2">
    <source>
        <dbReference type="EMBL" id="MBB2180003.1"/>
    </source>
</evidence>
<dbReference type="Proteomes" id="UP000525623">
    <property type="component" value="Unassembled WGS sequence"/>
</dbReference>
<evidence type="ECO:0000313" key="3">
    <source>
        <dbReference type="Proteomes" id="UP000525623"/>
    </source>
</evidence>
<gene>
    <name evidence="2" type="ORF">HLH29_12610</name>
</gene>
<feature type="domain" description="VOC" evidence="1">
    <location>
        <begin position="135"/>
        <end position="252"/>
    </location>
</feature>
<dbReference type="PROSITE" id="PS51819">
    <property type="entry name" value="VOC"/>
    <property type="match status" value="2"/>
</dbReference>
<feature type="domain" description="VOC" evidence="1">
    <location>
        <begin position="7"/>
        <end position="122"/>
    </location>
</feature>
<dbReference type="Gene3D" id="3.10.180.10">
    <property type="entry name" value="2,3-Dihydroxybiphenyl 1,2-Dioxygenase, domain 1"/>
    <property type="match status" value="2"/>
</dbReference>
<dbReference type="InterPro" id="IPR029068">
    <property type="entry name" value="Glyas_Bleomycin-R_OHBP_Dase"/>
</dbReference>